<organism evidence="1 2">
    <name type="scientific">Solanum verrucosum</name>
    <dbReference type="NCBI Taxonomy" id="315347"/>
    <lineage>
        <taxon>Eukaryota</taxon>
        <taxon>Viridiplantae</taxon>
        <taxon>Streptophyta</taxon>
        <taxon>Embryophyta</taxon>
        <taxon>Tracheophyta</taxon>
        <taxon>Spermatophyta</taxon>
        <taxon>Magnoliopsida</taxon>
        <taxon>eudicotyledons</taxon>
        <taxon>Gunneridae</taxon>
        <taxon>Pentapetalae</taxon>
        <taxon>asterids</taxon>
        <taxon>lamiids</taxon>
        <taxon>Solanales</taxon>
        <taxon>Solanaceae</taxon>
        <taxon>Solanoideae</taxon>
        <taxon>Solaneae</taxon>
        <taxon>Solanum</taxon>
    </lineage>
</organism>
<protein>
    <submittedName>
        <fullName evidence="1">Uncharacterized protein</fullName>
    </submittedName>
</protein>
<dbReference type="AlphaFoldDB" id="A0AAF0UIP0"/>
<dbReference type="EMBL" id="CP133620">
    <property type="protein sequence ID" value="WMV46897.1"/>
    <property type="molecule type" value="Genomic_DNA"/>
</dbReference>
<reference evidence="1" key="1">
    <citation type="submission" date="2023-08" db="EMBL/GenBank/DDBJ databases">
        <title>A de novo genome assembly of Solanum verrucosum Schlechtendal, a Mexican diploid species geographically isolated from the other diploid A-genome species in potato relatives.</title>
        <authorList>
            <person name="Hosaka K."/>
        </authorList>
    </citation>
    <scope>NUCLEOTIDE SEQUENCE</scope>
    <source>
        <tissue evidence="1">Young leaves</tissue>
    </source>
</reference>
<gene>
    <name evidence="1" type="ORF">MTR67_040282</name>
</gene>
<name>A0AAF0UIP0_SOLVR</name>
<dbReference type="Proteomes" id="UP001234989">
    <property type="component" value="Chromosome 9"/>
</dbReference>
<evidence type="ECO:0000313" key="2">
    <source>
        <dbReference type="Proteomes" id="UP001234989"/>
    </source>
</evidence>
<accession>A0AAF0UIP0</accession>
<sequence length="239" mass="27685">MEAGEILGNIDEPGNMLGRHKKIQLAMEFEEVSRNEEIAGGGNPGYNGTKMVTKTPMRFYQELYKEFENRRPDFTLQGNTRISTEEQVWPERQLEEDEILEGLKQCAIDKAPGPDGFPMSFFIALWEMLKSDILLTLWCWPLTRFRKGTSPCLVTWSSTLGANLYAKYGHENPFCLRKIRNPRFAPEFNSLSPTKTDFDTPFIRIGDFHHQRAFTPYLHFKALLDLNTTRILLQRTFLP</sequence>
<evidence type="ECO:0000313" key="1">
    <source>
        <dbReference type="EMBL" id="WMV46897.1"/>
    </source>
</evidence>
<proteinExistence type="predicted"/>
<keyword evidence="2" id="KW-1185">Reference proteome</keyword>